<proteinExistence type="predicted"/>
<dbReference type="RefSeq" id="WP_317774215.1">
    <property type="nucleotide sequence ID" value="NZ_JAWMAJ010000142.1"/>
</dbReference>
<protein>
    <submittedName>
        <fullName evidence="2">DUF397 domain-containing protein</fullName>
    </submittedName>
</protein>
<evidence type="ECO:0000313" key="3">
    <source>
        <dbReference type="Proteomes" id="UP001187346"/>
    </source>
</evidence>
<comment type="caution">
    <text evidence="2">The sequence shown here is derived from an EMBL/GenBank/DDBJ whole genome shotgun (WGS) entry which is preliminary data.</text>
</comment>
<keyword evidence="3" id="KW-1185">Reference proteome</keyword>
<dbReference type="InterPro" id="IPR007278">
    <property type="entry name" value="DUF397"/>
</dbReference>
<feature type="domain" description="DUF397" evidence="1">
    <location>
        <begin position="12"/>
        <end position="61"/>
    </location>
</feature>
<dbReference type="EMBL" id="JAWMAJ010000142">
    <property type="protein sequence ID" value="MDV7220744.1"/>
    <property type="molecule type" value="Genomic_DNA"/>
</dbReference>
<dbReference type="Proteomes" id="UP001187346">
    <property type="component" value="Unassembled WGS sequence"/>
</dbReference>
<gene>
    <name evidence="2" type="ORF">R5A26_32890</name>
</gene>
<organism evidence="2 3">
    <name type="scientific">Streptomyces prunicolor</name>
    <dbReference type="NCBI Taxonomy" id="67348"/>
    <lineage>
        <taxon>Bacteria</taxon>
        <taxon>Bacillati</taxon>
        <taxon>Actinomycetota</taxon>
        <taxon>Actinomycetes</taxon>
        <taxon>Kitasatosporales</taxon>
        <taxon>Streptomycetaceae</taxon>
        <taxon>Streptomyces</taxon>
    </lineage>
</organism>
<evidence type="ECO:0000313" key="2">
    <source>
        <dbReference type="EMBL" id="MDV7220744.1"/>
    </source>
</evidence>
<dbReference type="Pfam" id="PF04149">
    <property type="entry name" value="DUF397"/>
    <property type="match status" value="1"/>
</dbReference>
<name>A0ABU4FJF3_9ACTN</name>
<reference evidence="2 3" key="1">
    <citation type="submission" date="2023-10" db="EMBL/GenBank/DDBJ databases">
        <title>Characterization of rhizosphere-enriched actinobacteria from wheat plants lab-grown on chernevaya soil.</title>
        <authorList>
            <person name="Tikhonova E.N."/>
            <person name="Konopkin A."/>
            <person name="Kravchenko I.K."/>
        </authorList>
    </citation>
    <scope>NUCLEOTIDE SEQUENCE [LARGE SCALE GENOMIC DNA]</scope>
    <source>
        <strain evidence="2 3">RR29</strain>
    </source>
</reference>
<accession>A0ABU4FJF3</accession>
<evidence type="ECO:0000259" key="1">
    <source>
        <dbReference type="Pfam" id="PF04149"/>
    </source>
</evidence>
<sequence>MSVGPQTVSEPAWFKSSYSGANTTECVEAAFIPAGVLVRDSKQANGPAVAVRARAWHCLIGELGRGGLRKH</sequence>